<feature type="domain" description="AIG1-type G" evidence="4">
    <location>
        <begin position="8"/>
        <end position="214"/>
    </location>
</feature>
<keyword evidence="2" id="KW-0547">Nucleotide-binding</keyword>
<dbReference type="Gene3D" id="3.40.50.300">
    <property type="entry name" value="P-loop containing nucleotide triphosphate hydrolases"/>
    <property type="match status" value="1"/>
</dbReference>
<dbReference type="EMBL" id="UYJE01001897">
    <property type="protein sequence ID" value="VDI06110.1"/>
    <property type="molecule type" value="Genomic_DNA"/>
</dbReference>
<evidence type="ECO:0000313" key="5">
    <source>
        <dbReference type="EMBL" id="VDI06110.1"/>
    </source>
</evidence>
<comment type="similarity">
    <text evidence="1">Belongs to the TRAFAC class TrmE-Era-EngA-EngB-Septin-like GTPase superfamily. AIG1/Toc34/Toc159-like paraseptin GTPase family. IAN subfamily.</text>
</comment>
<organism evidence="5 6">
    <name type="scientific">Mytilus galloprovincialis</name>
    <name type="common">Mediterranean mussel</name>
    <dbReference type="NCBI Taxonomy" id="29158"/>
    <lineage>
        <taxon>Eukaryota</taxon>
        <taxon>Metazoa</taxon>
        <taxon>Spiralia</taxon>
        <taxon>Lophotrochozoa</taxon>
        <taxon>Mollusca</taxon>
        <taxon>Bivalvia</taxon>
        <taxon>Autobranchia</taxon>
        <taxon>Pteriomorphia</taxon>
        <taxon>Mytilida</taxon>
        <taxon>Mytiloidea</taxon>
        <taxon>Mytilidae</taxon>
        <taxon>Mytilinae</taxon>
        <taxon>Mytilus</taxon>
    </lineage>
</organism>
<dbReference type="InterPro" id="IPR045058">
    <property type="entry name" value="GIMA/IAN/Toc"/>
</dbReference>
<evidence type="ECO:0000259" key="4">
    <source>
        <dbReference type="PROSITE" id="PS51720"/>
    </source>
</evidence>
<dbReference type="GO" id="GO:0005525">
    <property type="term" value="F:GTP binding"/>
    <property type="evidence" value="ECO:0007669"/>
    <property type="project" value="UniProtKB-KW"/>
</dbReference>
<dbReference type="PANTHER" id="PTHR10903:SF184">
    <property type="entry name" value="GTP-BINDING PROTEIN A"/>
    <property type="match status" value="1"/>
</dbReference>
<dbReference type="Pfam" id="PF04548">
    <property type="entry name" value="AIG1"/>
    <property type="match status" value="1"/>
</dbReference>
<evidence type="ECO:0000256" key="1">
    <source>
        <dbReference type="ARBA" id="ARBA00008535"/>
    </source>
</evidence>
<name>A0A8B6CLL5_MYTGA</name>
<keyword evidence="3" id="KW-0342">GTP-binding</keyword>
<dbReference type="InterPro" id="IPR006703">
    <property type="entry name" value="G_AIG1"/>
</dbReference>
<dbReference type="AlphaFoldDB" id="A0A8B6CLL5"/>
<dbReference type="OrthoDB" id="8954335at2759"/>
<gene>
    <name evidence="5" type="ORF">MGAL_10B017097</name>
</gene>
<dbReference type="SUPFAM" id="SSF52540">
    <property type="entry name" value="P-loop containing nucleoside triphosphate hydrolases"/>
    <property type="match status" value="1"/>
</dbReference>
<evidence type="ECO:0000256" key="2">
    <source>
        <dbReference type="ARBA" id="ARBA00022741"/>
    </source>
</evidence>
<reference evidence="5" key="1">
    <citation type="submission" date="2018-11" db="EMBL/GenBank/DDBJ databases">
        <authorList>
            <person name="Alioto T."/>
            <person name="Alioto T."/>
        </authorList>
    </citation>
    <scope>NUCLEOTIDE SEQUENCE</scope>
</reference>
<dbReference type="PROSITE" id="PS51720">
    <property type="entry name" value="G_AIG1"/>
    <property type="match status" value="1"/>
</dbReference>
<dbReference type="Proteomes" id="UP000596742">
    <property type="component" value="Unassembled WGS sequence"/>
</dbReference>
<dbReference type="InterPro" id="IPR027417">
    <property type="entry name" value="P-loop_NTPase"/>
</dbReference>
<comment type="caution">
    <text evidence="5">The sequence shown here is derived from an EMBL/GenBank/DDBJ whole genome shotgun (WGS) entry which is preliminary data.</text>
</comment>
<protein>
    <recommendedName>
        <fullName evidence="4">AIG1-type G domain-containing protein</fullName>
    </recommendedName>
</protein>
<evidence type="ECO:0000313" key="6">
    <source>
        <dbReference type="Proteomes" id="UP000596742"/>
    </source>
</evidence>
<dbReference type="PANTHER" id="PTHR10903">
    <property type="entry name" value="GTPASE, IMAP FAMILY MEMBER-RELATED"/>
    <property type="match status" value="1"/>
</dbReference>
<evidence type="ECO:0000256" key="3">
    <source>
        <dbReference type="ARBA" id="ARBA00023134"/>
    </source>
</evidence>
<sequence>MAKNTRQLDGLTIVLFGSLGSGKSSTGNSILGSKPFKIGIGTIPITTKLETEIAYRDKLAIRVIDTPGLQKSSDFSKLKDEVKRIHRDNQTGNVTYALVIQVGRYTTEERQVIEEIFKKNKGFLKNSFIIFTNREELNEEEILYDQTIDGWLQKNPSLLALIKTYKLKYRAFQNKRLLAAENDVQVNDLISAICEEDQPTSYCPVSDSKKKKQNLIYVSREQMGEKFGMYGNEFFDDQFTLQKNVDDYEMLWRSILPESFTDTDLSLDTQAVEK</sequence>
<proteinExistence type="inferred from homology"/>
<keyword evidence="6" id="KW-1185">Reference proteome</keyword>
<accession>A0A8B6CLL5</accession>